<proteinExistence type="inferred from homology"/>
<dbReference type="GO" id="GO:0006950">
    <property type="term" value="P:response to stress"/>
    <property type="evidence" value="ECO:0007669"/>
    <property type="project" value="UniProtKB-ARBA"/>
</dbReference>
<dbReference type="Pfam" id="PF00571">
    <property type="entry name" value="CBS"/>
    <property type="match status" value="2"/>
</dbReference>
<keyword evidence="4" id="KW-0067">ATP-binding</keyword>
<evidence type="ECO:0000256" key="4">
    <source>
        <dbReference type="ARBA" id="ARBA00022840"/>
    </source>
</evidence>
<evidence type="ECO:0000313" key="8">
    <source>
        <dbReference type="EMBL" id="VFU13233.1"/>
    </source>
</evidence>
<dbReference type="GO" id="GO:0016020">
    <property type="term" value="C:membrane"/>
    <property type="evidence" value="ECO:0007669"/>
    <property type="project" value="InterPro"/>
</dbReference>
<dbReference type="InterPro" id="IPR005892">
    <property type="entry name" value="Gly-betaine_transp_ATP-bd"/>
</dbReference>
<dbReference type="InterPro" id="IPR003439">
    <property type="entry name" value="ABC_transporter-like_ATP-bd"/>
</dbReference>
<keyword evidence="8" id="KW-0378">Hydrolase</keyword>
<dbReference type="Gene3D" id="3.10.580.10">
    <property type="entry name" value="CBS-domain"/>
    <property type="match status" value="1"/>
</dbReference>
<evidence type="ECO:0000256" key="5">
    <source>
        <dbReference type="ARBA" id="ARBA00022970"/>
    </source>
</evidence>
<dbReference type="InterPro" id="IPR027417">
    <property type="entry name" value="P-loop_NTPase"/>
</dbReference>
<evidence type="ECO:0000259" key="7">
    <source>
        <dbReference type="PROSITE" id="PS51371"/>
    </source>
</evidence>
<dbReference type="PANTHER" id="PTHR43869">
    <property type="entry name" value="GLYCINE BETAINE/PROLINE BETAINE TRANSPORT SYSTEM ATP-BINDING PROTEIN PROV"/>
    <property type="match status" value="1"/>
</dbReference>
<keyword evidence="5" id="KW-0029">Amino-acid transport</keyword>
<dbReference type="GO" id="GO:0016887">
    <property type="term" value="F:ATP hydrolysis activity"/>
    <property type="evidence" value="ECO:0007669"/>
    <property type="project" value="InterPro"/>
</dbReference>
<evidence type="ECO:0000259" key="6">
    <source>
        <dbReference type="PROSITE" id="PS50893"/>
    </source>
</evidence>
<dbReference type="InterPro" id="IPR046342">
    <property type="entry name" value="CBS_dom_sf"/>
</dbReference>
<evidence type="ECO:0000256" key="2">
    <source>
        <dbReference type="ARBA" id="ARBA00022448"/>
    </source>
</evidence>
<dbReference type="GO" id="GO:0005524">
    <property type="term" value="F:ATP binding"/>
    <property type="evidence" value="ECO:0007669"/>
    <property type="project" value="UniProtKB-KW"/>
</dbReference>
<feature type="domain" description="CBS" evidence="7">
    <location>
        <begin position="279"/>
        <end position="335"/>
    </location>
</feature>
<protein>
    <submittedName>
        <fullName evidence="8">Glycine betaine/L-proline ABC transporter, ATPase subunit</fullName>
        <ecNumber evidence="8">3.6.3.32</ecNumber>
    </submittedName>
</protein>
<dbReference type="CDD" id="cd03294">
    <property type="entry name" value="ABC_Pro_Gly_Betaine"/>
    <property type="match status" value="1"/>
</dbReference>
<dbReference type="NCBIfam" id="TIGR01186">
    <property type="entry name" value="proV"/>
    <property type="match status" value="1"/>
</dbReference>
<dbReference type="PROSITE" id="PS51371">
    <property type="entry name" value="CBS"/>
    <property type="match status" value="1"/>
</dbReference>
<sequence length="397" mass="44156">MSKIIVKDLVKIFGDHPEKALKMLQEGYSKDEILKKTRQTVGIFDINFSVNEGEVFVLMGLSGSGKSTLLRCVNRLIEPTSGTITIDDEDITLAEPDVIRDIRRKKVSMVFQRFALFPHRTVLDNVAYGLEIQGVPTVERREKAAQIIETVGLKGWEYSMPDQLSGGMQQRVGLARALCNNPDILLMDEAFSALDPLIRKSMQDELLSLQNSLNKTIIFVTHDLDEALKIGDRIALMNNGTIVQIGTAEEILTNPANDYVERFVEDVDRTKVLTAEGVMKAPDPVVFLKDGPHVALRQMKEHGISSIFVVTRERKLAGIVLAEDALQAVKEHREEFRDIIIEDVPKVRIDTPVIDIIPVLAETKLPVAVTRDDDKLVGILVKGSVLAGMVRKGENIA</sequence>
<feature type="domain" description="ABC transporter" evidence="6">
    <location>
        <begin position="28"/>
        <end position="264"/>
    </location>
</feature>
<dbReference type="SUPFAM" id="SSF54631">
    <property type="entry name" value="CBS-domain pair"/>
    <property type="match status" value="1"/>
</dbReference>
<organism evidence="8">
    <name type="scientific">anaerobic digester metagenome</name>
    <dbReference type="NCBI Taxonomy" id="1263854"/>
    <lineage>
        <taxon>unclassified sequences</taxon>
        <taxon>metagenomes</taxon>
        <taxon>ecological metagenomes</taxon>
    </lineage>
</organism>
<dbReference type="SMART" id="SM00116">
    <property type="entry name" value="CBS"/>
    <property type="match status" value="2"/>
</dbReference>
<dbReference type="InterPro" id="IPR017871">
    <property type="entry name" value="ABC_transporter-like_CS"/>
</dbReference>
<dbReference type="SUPFAM" id="SSF52540">
    <property type="entry name" value="P-loop containing nucleoside triphosphate hydrolases"/>
    <property type="match status" value="1"/>
</dbReference>
<dbReference type="GO" id="GO:0031460">
    <property type="term" value="P:glycine betaine transport"/>
    <property type="evidence" value="ECO:0007669"/>
    <property type="project" value="InterPro"/>
</dbReference>
<evidence type="ECO:0000256" key="3">
    <source>
        <dbReference type="ARBA" id="ARBA00022741"/>
    </source>
</evidence>
<dbReference type="EC" id="3.6.3.32" evidence="8"/>
<dbReference type="SMART" id="SM00382">
    <property type="entry name" value="AAA"/>
    <property type="match status" value="1"/>
</dbReference>
<dbReference type="FunFam" id="3.40.50.300:FF:000201">
    <property type="entry name" value="Glycine betaine/L-proline ABC transporter ATP-binding protein"/>
    <property type="match status" value="1"/>
</dbReference>
<evidence type="ECO:0000256" key="1">
    <source>
        <dbReference type="ARBA" id="ARBA00005417"/>
    </source>
</evidence>
<reference evidence="8" key="1">
    <citation type="submission" date="2019-03" db="EMBL/GenBank/DDBJ databases">
        <authorList>
            <person name="Hao L."/>
        </authorList>
    </citation>
    <scope>NUCLEOTIDE SEQUENCE</scope>
</reference>
<accession>A0A485LWX7</accession>
<keyword evidence="2" id="KW-0813">Transport</keyword>
<dbReference type="InterPro" id="IPR051921">
    <property type="entry name" value="ABC_osmolyte_uptake_ATP-bind"/>
</dbReference>
<comment type="similarity">
    <text evidence="1">Belongs to the ABC transporter superfamily.</text>
</comment>
<dbReference type="Pfam" id="PF00005">
    <property type="entry name" value="ABC_tran"/>
    <property type="match status" value="1"/>
</dbReference>
<dbReference type="AlphaFoldDB" id="A0A485LWX7"/>
<dbReference type="PROSITE" id="PS50893">
    <property type="entry name" value="ABC_TRANSPORTER_2"/>
    <property type="match status" value="1"/>
</dbReference>
<dbReference type="EMBL" id="CAADRN010000123">
    <property type="protein sequence ID" value="VFU13233.1"/>
    <property type="molecule type" value="Genomic_DNA"/>
</dbReference>
<dbReference type="GO" id="GO:0006865">
    <property type="term" value="P:amino acid transport"/>
    <property type="evidence" value="ECO:0007669"/>
    <property type="project" value="UniProtKB-KW"/>
</dbReference>
<dbReference type="PANTHER" id="PTHR43869:SF1">
    <property type="entry name" value="GLYCINE BETAINE_PROLINE BETAINE TRANSPORT SYSTEM ATP-BINDING PROTEIN PROV"/>
    <property type="match status" value="1"/>
</dbReference>
<dbReference type="InterPro" id="IPR003593">
    <property type="entry name" value="AAA+_ATPase"/>
</dbReference>
<dbReference type="Gene3D" id="3.40.50.300">
    <property type="entry name" value="P-loop containing nucleotide triphosphate hydrolases"/>
    <property type="match status" value="1"/>
</dbReference>
<keyword evidence="3" id="KW-0547">Nucleotide-binding</keyword>
<dbReference type="PROSITE" id="PS00211">
    <property type="entry name" value="ABC_TRANSPORTER_1"/>
    <property type="match status" value="1"/>
</dbReference>
<dbReference type="InterPro" id="IPR000644">
    <property type="entry name" value="CBS_dom"/>
</dbReference>
<gene>
    <name evidence="8" type="primary">gbuA</name>
    <name evidence="8" type="ORF">SCFA_2090003</name>
</gene>
<name>A0A485LWX7_9ZZZZ</name>